<dbReference type="RefSeq" id="WP_221223899.1">
    <property type="nucleotide sequence ID" value="NZ_JACHXJ010000002.1"/>
</dbReference>
<dbReference type="NCBIfam" id="TIGR02858">
    <property type="entry name" value="spore_III_AA"/>
    <property type="match status" value="1"/>
</dbReference>
<evidence type="ECO:0000256" key="2">
    <source>
        <dbReference type="ARBA" id="ARBA00022840"/>
    </source>
</evidence>
<dbReference type="SMART" id="SM00382">
    <property type="entry name" value="AAA"/>
    <property type="match status" value="1"/>
</dbReference>
<sequence>MNKLAGERQHGGGPISNPNWLELFPEPVKSILHQLPHHILSVVEEVRIREGRPLEINGAGTHHYVTGQSTLTLDADKAYKPQREVSRRLLDLISNHSLYTMEEELRKGFITIPGGHRIGLAGRTVLHAGHVEHIRDISGFNVRIAREVRGAADGILPFLIDRQGNRIRHTLLLSAPQQGKTTLLRDLARQISSGLPGQGKSSLPGMKVGIVDERSEIAGCLKGVPSFDVGPRTDVMDACPKAEGMMMMIRSMSPDVLMVDEIGRGEDAESVTEALHAGITVVATAHAGGIEELKHRPALAGLVETGMFERYVLLKRKAQGLSCRILDQQHRPLQLQTGSQRGVNFLA</sequence>
<dbReference type="Proteomes" id="UP000517523">
    <property type="component" value="Unassembled WGS sequence"/>
</dbReference>
<name>A0A839TPC8_9BACL</name>
<dbReference type="Gene3D" id="3.40.50.300">
    <property type="entry name" value="P-loop containing nucleotide triphosphate hydrolases"/>
    <property type="match status" value="1"/>
</dbReference>
<dbReference type="PANTHER" id="PTHR20953:SF3">
    <property type="entry name" value="P-LOOP CONTAINING NUCLEOSIDE TRIPHOSPHATE HYDROLASES SUPERFAMILY PROTEIN"/>
    <property type="match status" value="1"/>
</dbReference>
<comment type="caution">
    <text evidence="4">The sequence shown here is derived from an EMBL/GenBank/DDBJ whole genome shotgun (WGS) entry which is preliminary data.</text>
</comment>
<protein>
    <submittedName>
        <fullName evidence="4">Stage III sporulation protein AA</fullName>
    </submittedName>
</protein>
<dbReference type="EMBL" id="JACHXJ010000002">
    <property type="protein sequence ID" value="MBB3127550.1"/>
    <property type="molecule type" value="Genomic_DNA"/>
</dbReference>
<organism evidence="4 5">
    <name type="scientific">Paenibacillus rhizosphaerae</name>
    <dbReference type="NCBI Taxonomy" id="297318"/>
    <lineage>
        <taxon>Bacteria</taxon>
        <taxon>Bacillati</taxon>
        <taxon>Bacillota</taxon>
        <taxon>Bacilli</taxon>
        <taxon>Bacillales</taxon>
        <taxon>Paenibacillaceae</taxon>
        <taxon>Paenibacillus</taxon>
    </lineage>
</organism>
<dbReference type="InterPro" id="IPR045735">
    <property type="entry name" value="Spore_III_AA_AAA+_ATPase"/>
</dbReference>
<dbReference type="SUPFAM" id="SSF52540">
    <property type="entry name" value="P-loop containing nucleoside triphosphate hydrolases"/>
    <property type="match status" value="1"/>
</dbReference>
<dbReference type="InterPro" id="IPR003593">
    <property type="entry name" value="AAA+_ATPase"/>
</dbReference>
<accession>A0A839TPC8</accession>
<dbReference type="InterPro" id="IPR014217">
    <property type="entry name" value="Spore_III_AA"/>
</dbReference>
<dbReference type="PANTHER" id="PTHR20953">
    <property type="entry name" value="KINASE-RELATED"/>
    <property type="match status" value="1"/>
</dbReference>
<evidence type="ECO:0000313" key="5">
    <source>
        <dbReference type="Proteomes" id="UP000517523"/>
    </source>
</evidence>
<evidence type="ECO:0000256" key="1">
    <source>
        <dbReference type="ARBA" id="ARBA00022741"/>
    </source>
</evidence>
<keyword evidence="1" id="KW-0547">Nucleotide-binding</keyword>
<keyword evidence="2" id="KW-0067">ATP-binding</keyword>
<reference evidence="4 5" key="1">
    <citation type="submission" date="2020-08" db="EMBL/GenBank/DDBJ databases">
        <title>Genomic Encyclopedia of Type Strains, Phase III (KMG-III): the genomes of soil and plant-associated and newly described type strains.</title>
        <authorList>
            <person name="Whitman W."/>
        </authorList>
    </citation>
    <scope>NUCLEOTIDE SEQUENCE [LARGE SCALE GENOMIC DNA]</scope>
    <source>
        <strain evidence="4 5">CECT 5831</strain>
    </source>
</reference>
<dbReference type="InterPro" id="IPR027417">
    <property type="entry name" value="P-loop_NTPase"/>
</dbReference>
<evidence type="ECO:0000313" key="4">
    <source>
        <dbReference type="EMBL" id="MBB3127550.1"/>
    </source>
</evidence>
<evidence type="ECO:0000259" key="3">
    <source>
        <dbReference type="SMART" id="SM00382"/>
    </source>
</evidence>
<dbReference type="GO" id="GO:0005524">
    <property type="term" value="F:ATP binding"/>
    <property type="evidence" value="ECO:0007669"/>
    <property type="project" value="UniProtKB-KW"/>
</dbReference>
<dbReference type="AlphaFoldDB" id="A0A839TPC8"/>
<gene>
    <name evidence="4" type="ORF">FHS19_002204</name>
</gene>
<feature type="domain" description="AAA+ ATPase" evidence="3">
    <location>
        <begin position="166"/>
        <end position="318"/>
    </location>
</feature>
<dbReference type="Pfam" id="PF19568">
    <property type="entry name" value="Spore_III_AA"/>
    <property type="match status" value="1"/>
</dbReference>
<proteinExistence type="predicted"/>